<dbReference type="PANTHER" id="PTHR15382">
    <property type="entry name" value="CTG4A-RELATED"/>
    <property type="match status" value="1"/>
</dbReference>
<dbReference type="OrthoDB" id="6020060at2759"/>
<comment type="caution">
    <text evidence="5">The sequence shown here is derived from an EMBL/GenBank/DDBJ whole genome shotgun (WGS) entry which is preliminary data.</text>
</comment>
<organism evidence="5 6">
    <name type="scientific">Opisthorchis felineus</name>
    <dbReference type="NCBI Taxonomy" id="147828"/>
    <lineage>
        <taxon>Eukaryota</taxon>
        <taxon>Metazoa</taxon>
        <taxon>Spiralia</taxon>
        <taxon>Lophotrochozoa</taxon>
        <taxon>Platyhelminthes</taxon>
        <taxon>Trematoda</taxon>
        <taxon>Digenea</taxon>
        <taxon>Opisthorchiida</taxon>
        <taxon>Opisthorchiata</taxon>
        <taxon>Opisthorchiidae</taxon>
        <taxon>Opisthorchis</taxon>
    </lineage>
</organism>
<proteinExistence type="inferred from homology"/>
<dbReference type="AlphaFoldDB" id="A0A4V3SD15"/>
<evidence type="ECO:0000313" key="6">
    <source>
        <dbReference type="Proteomes" id="UP000308267"/>
    </source>
</evidence>
<evidence type="ECO:0000313" key="5">
    <source>
        <dbReference type="EMBL" id="TGZ58904.1"/>
    </source>
</evidence>
<dbReference type="EMBL" id="SJOL01009070">
    <property type="protein sequence ID" value="TGZ58903.1"/>
    <property type="molecule type" value="Genomic_DNA"/>
</dbReference>
<dbReference type="EMBL" id="SJOL01009070">
    <property type="protein sequence ID" value="TGZ58904.1"/>
    <property type="molecule type" value="Genomic_DNA"/>
</dbReference>
<dbReference type="Pfam" id="PF11938">
    <property type="entry name" value="DUF3456"/>
    <property type="match status" value="1"/>
</dbReference>
<accession>A0A4V3SD15</accession>
<evidence type="ECO:0000256" key="3">
    <source>
        <dbReference type="SAM" id="SignalP"/>
    </source>
</evidence>
<comment type="similarity">
    <text evidence="1">Belongs to the canopy family.</text>
</comment>
<sequence length="205" mass="23825">MLFYITIVSLFDLSTGLSSNPEVLLPTRCEVCRILVYEVLQRLRETTSSQSLLVSSTPTGSKSIKYDRSELRFYNVFQEPPICNRMLQYKLHKERTGCGRFHKDTPETLKSLRELVQRGVDVKLDVPLEMWDQPSVEITSLFKQCANMLSNHEEAIEEWFFSLQGERDLLQYLCGEKILKDHEKDCLSEPFPQSGRTHETQKTEL</sequence>
<feature type="signal peptide" evidence="3">
    <location>
        <begin position="1"/>
        <end position="16"/>
    </location>
</feature>
<feature type="domain" description="DUF3456" evidence="4">
    <location>
        <begin position="28"/>
        <end position="183"/>
    </location>
</feature>
<keyword evidence="2 3" id="KW-0732">Signal</keyword>
<feature type="chain" id="PRO_5033838502" description="DUF3456 domain-containing protein" evidence="3">
    <location>
        <begin position="17"/>
        <end position="205"/>
    </location>
</feature>
<keyword evidence="6" id="KW-1185">Reference proteome</keyword>
<reference evidence="5 6" key="1">
    <citation type="journal article" date="2019" name="BMC Genomics">
        <title>New insights from Opisthorchis felineus genome: update on genomics of the epidemiologically important liver flukes.</title>
        <authorList>
            <person name="Ershov N.I."/>
            <person name="Mordvinov V.A."/>
            <person name="Prokhortchouk E.B."/>
            <person name="Pakharukova M.Y."/>
            <person name="Gunbin K.V."/>
            <person name="Ustyantsev K."/>
            <person name="Genaev M.A."/>
            <person name="Blinov A.G."/>
            <person name="Mazur A."/>
            <person name="Boulygina E."/>
            <person name="Tsygankova S."/>
            <person name="Khrameeva E."/>
            <person name="Chekanov N."/>
            <person name="Fan G."/>
            <person name="Xiao A."/>
            <person name="Zhang H."/>
            <person name="Xu X."/>
            <person name="Yang H."/>
            <person name="Solovyev V."/>
            <person name="Lee S.M."/>
            <person name="Liu X."/>
            <person name="Afonnikov D.A."/>
            <person name="Skryabin K.G."/>
        </authorList>
    </citation>
    <scope>NUCLEOTIDE SEQUENCE [LARGE SCALE GENOMIC DNA]</scope>
    <source>
        <strain evidence="5">AK-0245</strain>
        <tissue evidence="5">Whole organism</tissue>
    </source>
</reference>
<name>A0A4V3SD15_OPIFE</name>
<dbReference type="InterPro" id="IPR021852">
    <property type="entry name" value="DUF3456"/>
</dbReference>
<protein>
    <recommendedName>
        <fullName evidence="4">DUF3456 domain-containing protein</fullName>
    </recommendedName>
</protein>
<dbReference type="Proteomes" id="UP000308267">
    <property type="component" value="Unassembled WGS sequence"/>
</dbReference>
<dbReference type="STRING" id="147828.A0A4V3SD15"/>
<dbReference type="PANTHER" id="PTHR15382:SF8">
    <property type="entry name" value="CANOPY B"/>
    <property type="match status" value="1"/>
</dbReference>
<evidence type="ECO:0000256" key="2">
    <source>
        <dbReference type="ARBA" id="ARBA00022729"/>
    </source>
</evidence>
<evidence type="ECO:0000256" key="1">
    <source>
        <dbReference type="ARBA" id="ARBA00007285"/>
    </source>
</evidence>
<gene>
    <name evidence="5" type="ORF">CRM22_009374</name>
</gene>
<evidence type="ECO:0000259" key="4">
    <source>
        <dbReference type="Pfam" id="PF11938"/>
    </source>
</evidence>